<reference evidence="2 3" key="1">
    <citation type="journal article" date="2019" name="Int. J. Syst. Evol. Microbiol.">
        <title>The Global Catalogue of Microorganisms (GCM) 10K type strain sequencing project: providing services to taxonomists for standard genome sequencing and annotation.</title>
        <authorList>
            <consortium name="The Broad Institute Genomics Platform"/>
            <consortium name="The Broad Institute Genome Sequencing Center for Infectious Disease"/>
            <person name="Wu L."/>
            <person name="Ma J."/>
        </authorList>
    </citation>
    <scope>NUCLEOTIDE SEQUENCE [LARGE SCALE GENOMIC DNA]</scope>
    <source>
        <strain evidence="2 3">JCM 12393</strain>
    </source>
</reference>
<protein>
    <submittedName>
        <fullName evidence="2">Uncharacterized protein</fullName>
    </submittedName>
</protein>
<comment type="caution">
    <text evidence="2">The sequence shown here is derived from an EMBL/GenBank/DDBJ whole genome shotgun (WGS) entry which is preliminary data.</text>
</comment>
<proteinExistence type="predicted"/>
<feature type="compositionally biased region" description="Gly residues" evidence="1">
    <location>
        <begin position="77"/>
        <end position="86"/>
    </location>
</feature>
<feature type="compositionally biased region" description="Pro residues" evidence="1">
    <location>
        <begin position="87"/>
        <end position="97"/>
    </location>
</feature>
<accession>A0ABN1Y5V7</accession>
<keyword evidence="3" id="KW-1185">Reference proteome</keyword>
<evidence type="ECO:0000313" key="2">
    <source>
        <dbReference type="EMBL" id="GAA1398804.1"/>
    </source>
</evidence>
<dbReference type="Proteomes" id="UP001499863">
    <property type="component" value="Unassembled WGS sequence"/>
</dbReference>
<gene>
    <name evidence="2" type="ORF">GCM10009639_37720</name>
</gene>
<dbReference type="EMBL" id="BAAAKJ010000206">
    <property type="protein sequence ID" value="GAA1398804.1"/>
    <property type="molecule type" value="Genomic_DNA"/>
</dbReference>
<feature type="region of interest" description="Disordered" evidence="1">
    <location>
        <begin position="49"/>
        <end position="97"/>
    </location>
</feature>
<evidence type="ECO:0000256" key="1">
    <source>
        <dbReference type="SAM" id="MobiDB-lite"/>
    </source>
</evidence>
<sequence>MAKMAAVTSLCCFRVVVGTKWGSRMSTAAAMASEPTMIVRLDQDIAELSHGGRGPARRVSAVRRRAAGTGEQRGDHGAGGVDGGGPASPPPLSRHPP</sequence>
<organism evidence="2 3">
    <name type="scientific">Kitasatospora putterlickiae</name>
    <dbReference type="NCBI Taxonomy" id="221725"/>
    <lineage>
        <taxon>Bacteria</taxon>
        <taxon>Bacillati</taxon>
        <taxon>Actinomycetota</taxon>
        <taxon>Actinomycetes</taxon>
        <taxon>Kitasatosporales</taxon>
        <taxon>Streptomycetaceae</taxon>
        <taxon>Kitasatospora</taxon>
    </lineage>
</organism>
<evidence type="ECO:0000313" key="3">
    <source>
        <dbReference type="Proteomes" id="UP001499863"/>
    </source>
</evidence>
<name>A0ABN1Y5V7_9ACTN</name>